<dbReference type="PROSITE" id="PS50006">
    <property type="entry name" value="FHA_DOMAIN"/>
    <property type="match status" value="1"/>
</dbReference>
<gene>
    <name evidence="4" type="ORF">K8W24_14185</name>
</gene>
<feature type="compositionally biased region" description="Low complexity" evidence="2">
    <location>
        <begin position="263"/>
        <end position="313"/>
    </location>
</feature>
<dbReference type="CDD" id="cd00060">
    <property type="entry name" value="FHA"/>
    <property type="match status" value="1"/>
</dbReference>
<organism evidence="4 5">
    <name type="scientific">Brachybacterium paraconglomeratum</name>
    <dbReference type="NCBI Taxonomy" id="173362"/>
    <lineage>
        <taxon>Bacteria</taxon>
        <taxon>Bacillati</taxon>
        <taxon>Actinomycetota</taxon>
        <taxon>Actinomycetes</taxon>
        <taxon>Micrococcales</taxon>
        <taxon>Dermabacteraceae</taxon>
        <taxon>Brachybacterium</taxon>
    </lineage>
</organism>
<evidence type="ECO:0000256" key="2">
    <source>
        <dbReference type="SAM" id="MobiDB-lite"/>
    </source>
</evidence>
<proteinExistence type="predicted"/>
<evidence type="ECO:0000256" key="1">
    <source>
        <dbReference type="ARBA" id="ARBA00022553"/>
    </source>
</evidence>
<protein>
    <submittedName>
        <fullName evidence="4">FHA domain-containing protein</fullName>
    </submittedName>
</protein>
<feature type="compositionally biased region" description="Acidic residues" evidence="2">
    <location>
        <begin position="16"/>
        <end position="26"/>
    </location>
</feature>
<feature type="region of interest" description="Disordered" evidence="2">
    <location>
        <begin position="72"/>
        <end position="417"/>
    </location>
</feature>
<feature type="compositionally biased region" description="Acidic residues" evidence="2">
    <location>
        <begin position="113"/>
        <end position="122"/>
    </location>
</feature>
<feature type="domain" description="FHA" evidence="3">
    <location>
        <begin position="477"/>
        <end position="538"/>
    </location>
</feature>
<comment type="caution">
    <text evidence="4">The sequence shown here is derived from an EMBL/GenBank/DDBJ whole genome shotgun (WGS) entry which is preliminary data.</text>
</comment>
<feature type="region of interest" description="Disordered" evidence="2">
    <location>
        <begin position="1"/>
        <end position="57"/>
    </location>
</feature>
<evidence type="ECO:0000313" key="4">
    <source>
        <dbReference type="EMBL" id="HJF50916.1"/>
    </source>
</evidence>
<dbReference type="Pfam" id="PF00498">
    <property type="entry name" value="FHA"/>
    <property type="match status" value="1"/>
</dbReference>
<accession>A0A921GRI0</accession>
<evidence type="ECO:0000259" key="3">
    <source>
        <dbReference type="PROSITE" id="PS50006"/>
    </source>
</evidence>
<dbReference type="InterPro" id="IPR008984">
    <property type="entry name" value="SMAD_FHA_dom_sf"/>
</dbReference>
<dbReference type="AlphaFoldDB" id="A0A921GRI0"/>
<feature type="compositionally biased region" description="Low complexity" evidence="2">
    <location>
        <begin position="391"/>
        <end position="413"/>
    </location>
</feature>
<feature type="compositionally biased region" description="Low complexity" evidence="2">
    <location>
        <begin position="329"/>
        <end position="344"/>
    </location>
</feature>
<dbReference type="SUPFAM" id="SSF49879">
    <property type="entry name" value="SMAD/FHA domain"/>
    <property type="match status" value="1"/>
</dbReference>
<dbReference type="Proteomes" id="UP000775129">
    <property type="component" value="Unassembled WGS sequence"/>
</dbReference>
<dbReference type="EMBL" id="DYWO01000423">
    <property type="protein sequence ID" value="HJF50916.1"/>
    <property type="molecule type" value="Genomic_DNA"/>
</dbReference>
<dbReference type="InterPro" id="IPR000253">
    <property type="entry name" value="FHA_dom"/>
</dbReference>
<evidence type="ECO:0000313" key="5">
    <source>
        <dbReference type="Proteomes" id="UP000775129"/>
    </source>
</evidence>
<dbReference type="Gene3D" id="2.60.200.20">
    <property type="match status" value="1"/>
</dbReference>
<reference evidence="4" key="1">
    <citation type="journal article" date="2021" name="PeerJ">
        <title>Extensive microbial diversity within the chicken gut microbiome revealed by metagenomics and culture.</title>
        <authorList>
            <person name="Gilroy R."/>
            <person name="Ravi A."/>
            <person name="Getino M."/>
            <person name="Pursley I."/>
            <person name="Horton D.L."/>
            <person name="Alikhan N.F."/>
            <person name="Baker D."/>
            <person name="Gharbi K."/>
            <person name="Hall N."/>
            <person name="Watson M."/>
            <person name="Adriaenssens E.M."/>
            <person name="Foster-Nyarko E."/>
            <person name="Jarju S."/>
            <person name="Secka A."/>
            <person name="Antonio M."/>
            <person name="Oren A."/>
            <person name="Chaudhuri R.R."/>
            <person name="La Ragione R."/>
            <person name="Hildebrand F."/>
            <person name="Pallen M.J."/>
        </authorList>
    </citation>
    <scope>NUCLEOTIDE SEQUENCE</scope>
    <source>
        <strain evidence="4">1647</strain>
    </source>
</reference>
<feature type="compositionally biased region" description="Low complexity" evidence="2">
    <location>
        <begin position="88"/>
        <end position="102"/>
    </location>
</feature>
<feature type="compositionally biased region" description="Low complexity" evidence="2">
    <location>
        <begin position="144"/>
        <end position="159"/>
    </location>
</feature>
<keyword evidence="1" id="KW-0597">Phosphoprotein</keyword>
<sequence>MEDELESPPTLIAPIDDGEGPEEEDGPAPTPVRRAPAPAPQRPAASTGDLENSGAYDDLFGKTVFRRIEDAAVRRSGEEGEEAEHEQAASAPGADVVAADGDFPSETRIPGTDADDEAEEAPVPEHTTGAGDFIDWVPGVGRTAPEIAQAAARRAARPQSAPPAYPQVHMAERPPAPNTGSRPAPTRPDAPQGTGADRYEQVSGPGTPMQGAQSADDRHGASPYGMPGPRGQQSPYAAPGTYGPQSAYGAQGRHGQQGDHGRPGPSHQQAPYGQQAPYPQHPPHGQQTAYGQQSPYGQPGQYGRPGQHGQPGQFVGPGQNGVPASHGRPAASGHPAPAAGASGHVGQQGQQPSHAPGVGGRHASAPHPVAPGTAAPPAPGPAARPVPAPAAGPSAPSAPHAPAAQGGPARPATRGSGGAAVALPGLVCANGHANSPERSACRLCAAPLSGPTRTVARPPLGAVAVSTGEGFVLDRTAVIGRRPRASRVSGSDVPQLITVPSPQQDISRSHLELRLEGWHVVALDLGTTNGTTLHREGYEPLRLRPREGVVLHDGDLLDLGDEVHLTYGEKS</sequence>
<feature type="compositionally biased region" description="Pro residues" evidence="2">
    <location>
        <begin position="374"/>
        <end position="390"/>
    </location>
</feature>
<name>A0A921GRI0_9MICO</name>
<reference evidence="4" key="2">
    <citation type="submission" date="2021-09" db="EMBL/GenBank/DDBJ databases">
        <authorList>
            <person name="Gilroy R."/>
        </authorList>
    </citation>
    <scope>NUCLEOTIDE SEQUENCE</scope>
    <source>
        <strain evidence="4">1647</strain>
    </source>
</reference>